<name>A0A0C9U8H5_SPHS4</name>
<dbReference type="AlphaFoldDB" id="A0A0C9U8H5"/>
<dbReference type="InterPro" id="IPR011032">
    <property type="entry name" value="GroES-like_sf"/>
</dbReference>
<sequence length="263" mass="29641">MAIPETIRAVVIKEVGVASVDEIPIPKLEDNKVLNQFKAVAQNPTDWKHRDGFATPLPRSWHNPRLQLLRHRRRRRSLRNDIRESSNQVAGFVQGGHFKNRGAFAEYLKTLADLVWFVPEGTLSHEEAATLGCGFWTAVQALFHPTRLGLTEPPAKYNSPDVHDQILAAGSSAHSTPKGKVITILRPKDEAVAYNPNVTIQPTLIYSSLGREFSFEEVFPVSKEDRDHMAAFLTKVLKLVKTGAIKPNRVKLVWMGLREVWRI</sequence>
<dbReference type="Gene3D" id="3.90.180.10">
    <property type="entry name" value="Medium-chain alcohol dehydrogenases, catalytic domain"/>
    <property type="match status" value="3"/>
</dbReference>
<protein>
    <submittedName>
        <fullName evidence="1">Unplaced genomic scaffold SPHSTscaffold_78, whole genome shotgun sequence</fullName>
    </submittedName>
</protein>
<dbReference type="GO" id="GO:0016651">
    <property type="term" value="F:oxidoreductase activity, acting on NAD(P)H"/>
    <property type="evidence" value="ECO:0007669"/>
    <property type="project" value="InterPro"/>
</dbReference>
<organism evidence="1 2">
    <name type="scientific">Sphaerobolus stellatus (strain SS14)</name>
    <dbReference type="NCBI Taxonomy" id="990650"/>
    <lineage>
        <taxon>Eukaryota</taxon>
        <taxon>Fungi</taxon>
        <taxon>Dikarya</taxon>
        <taxon>Basidiomycota</taxon>
        <taxon>Agaricomycotina</taxon>
        <taxon>Agaricomycetes</taxon>
        <taxon>Phallomycetidae</taxon>
        <taxon>Geastrales</taxon>
        <taxon>Sphaerobolaceae</taxon>
        <taxon>Sphaerobolus</taxon>
    </lineage>
</organism>
<evidence type="ECO:0000313" key="2">
    <source>
        <dbReference type="Proteomes" id="UP000054279"/>
    </source>
</evidence>
<dbReference type="EMBL" id="KN837153">
    <property type="protein sequence ID" value="KIJ39338.1"/>
    <property type="molecule type" value="Genomic_DNA"/>
</dbReference>
<keyword evidence="2" id="KW-1185">Reference proteome</keyword>
<accession>A0A0C9U8H5</accession>
<dbReference type="Proteomes" id="UP000054279">
    <property type="component" value="Unassembled WGS sequence"/>
</dbReference>
<reference evidence="1 2" key="1">
    <citation type="submission" date="2014-06" db="EMBL/GenBank/DDBJ databases">
        <title>Evolutionary Origins and Diversification of the Mycorrhizal Mutualists.</title>
        <authorList>
            <consortium name="DOE Joint Genome Institute"/>
            <consortium name="Mycorrhizal Genomics Consortium"/>
            <person name="Kohler A."/>
            <person name="Kuo A."/>
            <person name="Nagy L.G."/>
            <person name="Floudas D."/>
            <person name="Copeland A."/>
            <person name="Barry K.W."/>
            <person name="Cichocki N."/>
            <person name="Veneault-Fourrey C."/>
            <person name="LaButti K."/>
            <person name="Lindquist E.A."/>
            <person name="Lipzen A."/>
            <person name="Lundell T."/>
            <person name="Morin E."/>
            <person name="Murat C."/>
            <person name="Riley R."/>
            <person name="Ohm R."/>
            <person name="Sun H."/>
            <person name="Tunlid A."/>
            <person name="Henrissat B."/>
            <person name="Grigoriev I.V."/>
            <person name="Hibbett D.S."/>
            <person name="Martin F."/>
        </authorList>
    </citation>
    <scope>NUCLEOTIDE SEQUENCE [LARGE SCALE GENOMIC DNA]</scope>
    <source>
        <strain evidence="1 2">SS14</strain>
    </source>
</reference>
<dbReference type="Gene3D" id="3.40.50.720">
    <property type="entry name" value="NAD(P)-binding Rossmann-like Domain"/>
    <property type="match status" value="1"/>
</dbReference>
<dbReference type="PANTHER" id="PTHR45348">
    <property type="entry name" value="HYPOTHETICAL OXIDOREDUCTASE (EUROFUNG)"/>
    <property type="match status" value="1"/>
</dbReference>
<dbReference type="HOGENOM" id="CLU_026673_16_1_1"/>
<gene>
    <name evidence="1" type="ORF">M422DRAFT_257950</name>
</gene>
<proteinExistence type="predicted"/>
<dbReference type="OrthoDB" id="10257049at2759"/>
<dbReference type="SUPFAM" id="SSF50129">
    <property type="entry name" value="GroES-like"/>
    <property type="match status" value="1"/>
</dbReference>
<dbReference type="InterPro" id="IPR047122">
    <property type="entry name" value="Trans-enoyl_RdTase-like"/>
</dbReference>
<evidence type="ECO:0000313" key="1">
    <source>
        <dbReference type="EMBL" id="KIJ39338.1"/>
    </source>
</evidence>